<protein>
    <submittedName>
        <fullName evidence="2">RNA-binding protein NOB1</fullName>
    </submittedName>
</protein>
<proteinExistence type="predicted"/>
<sequence length="389" mass="42571">MRAAHEVPVTHLIVDAAGFLKKARLIDIGSKLYTTQGVLMEIKDKATKDYIKSIPYSITIQEPTPESVKKIIDVSKQTGDYPSLSAPDLGIMALTLDLHISNLGEETVKYDVKKMFDVKPTEKIPATVEDGDLVGFVVPSKSMPEEEVGSGKSTVACPPEAIINSDVDDASCCSDSDECTDDEDSSDSSGDGGWIKRENFDEAVSKMDNLGLVDNHQEVACLSTDFAVQNVLKHMGVGLVSVDGFMIKKLRSYVLRCRGCMNTTSVMDKKFCPICGNKSLHRVAISVDEEGKTIVHLNYQRLESKRGLRYSLPATKGGKHNRDPIVAEDQRIAHNRMARVTNNPVMDSPFNTTDVTSRSAMLGLRDYGREGRGNRNAGGIGKKRGGKKR</sequence>
<dbReference type="WBParaSite" id="RSKR_0001026600.1">
    <property type="protein sequence ID" value="RSKR_0001026600.1"/>
    <property type="gene ID" value="RSKR_0001026600"/>
</dbReference>
<reference evidence="2" key="1">
    <citation type="submission" date="2016-11" db="UniProtKB">
        <authorList>
            <consortium name="WormBaseParasite"/>
        </authorList>
    </citation>
    <scope>IDENTIFICATION</scope>
    <source>
        <strain evidence="2">KR3021</strain>
    </source>
</reference>
<evidence type="ECO:0000313" key="1">
    <source>
        <dbReference type="Proteomes" id="UP000095286"/>
    </source>
</evidence>
<evidence type="ECO:0000313" key="2">
    <source>
        <dbReference type="WBParaSite" id="RSKR_0001026600.1"/>
    </source>
</evidence>
<name>A0AC35UCN9_9BILA</name>
<organism evidence="1 2">
    <name type="scientific">Rhabditophanes sp. KR3021</name>
    <dbReference type="NCBI Taxonomy" id="114890"/>
    <lineage>
        <taxon>Eukaryota</taxon>
        <taxon>Metazoa</taxon>
        <taxon>Ecdysozoa</taxon>
        <taxon>Nematoda</taxon>
        <taxon>Chromadorea</taxon>
        <taxon>Rhabditida</taxon>
        <taxon>Tylenchina</taxon>
        <taxon>Panagrolaimomorpha</taxon>
        <taxon>Strongyloidoidea</taxon>
        <taxon>Alloionematidae</taxon>
        <taxon>Rhabditophanes</taxon>
    </lineage>
</organism>
<dbReference type="Proteomes" id="UP000095286">
    <property type="component" value="Unplaced"/>
</dbReference>
<accession>A0AC35UCN9</accession>